<dbReference type="GO" id="GO:0003839">
    <property type="term" value="F:gamma-glutamylcyclotransferase activity"/>
    <property type="evidence" value="ECO:0007669"/>
    <property type="project" value="InterPro"/>
</dbReference>
<dbReference type="Pfam" id="PF13772">
    <property type="entry name" value="AIG2_2"/>
    <property type="match status" value="1"/>
</dbReference>
<keyword evidence="1" id="KW-0456">Lyase</keyword>
<dbReference type="Gene3D" id="3.10.490.10">
    <property type="entry name" value="Gamma-glutamyl cyclotransferase-like"/>
    <property type="match status" value="1"/>
</dbReference>
<dbReference type="CDD" id="cd06661">
    <property type="entry name" value="GGCT_like"/>
    <property type="match status" value="1"/>
</dbReference>
<dbReference type="PANTHER" id="PTHR12935">
    <property type="entry name" value="GAMMA-GLUTAMYLCYCLOTRANSFERASE"/>
    <property type="match status" value="1"/>
</dbReference>
<dbReference type="EMBL" id="JAAONZ010000002">
    <property type="protein sequence ID" value="NHO64448.1"/>
    <property type="molecule type" value="Genomic_DNA"/>
</dbReference>
<feature type="binding site" evidence="3">
    <location>
        <begin position="4"/>
        <end position="9"/>
    </location>
    <ligand>
        <name>substrate</name>
    </ligand>
</feature>
<gene>
    <name evidence="4" type="ORF">G8770_02650</name>
</gene>
<keyword evidence="5" id="KW-1185">Reference proteome</keyword>
<feature type="binding site" evidence="3">
    <location>
        <position position="126"/>
    </location>
    <ligand>
        <name>substrate</name>
    </ligand>
</feature>
<reference evidence="4" key="1">
    <citation type="submission" date="2020-03" db="EMBL/GenBank/DDBJ databases">
        <authorList>
            <person name="Guo F."/>
        </authorList>
    </citation>
    <scope>NUCLEOTIDE SEQUENCE</scope>
    <source>
        <strain evidence="4">JCM 30134</strain>
    </source>
</reference>
<dbReference type="AlphaFoldDB" id="A0A9E5MLG3"/>
<protein>
    <submittedName>
        <fullName evidence="4">Gamma-glutamylcyclotransferase</fullName>
    </submittedName>
</protein>
<feature type="active site" description="Proton acceptor" evidence="2">
    <location>
        <position position="82"/>
    </location>
</feature>
<evidence type="ECO:0000256" key="3">
    <source>
        <dbReference type="PIRSR" id="PIRSR617939-2"/>
    </source>
</evidence>
<dbReference type="SUPFAM" id="SSF110857">
    <property type="entry name" value="Gamma-glutamyl cyclotransferase-like"/>
    <property type="match status" value="1"/>
</dbReference>
<dbReference type="InterPro" id="IPR017939">
    <property type="entry name" value="G-Glutamylcylcotransferase"/>
</dbReference>
<evidence type="ECO:0000313" key="4">
    <source>
        <dbReference type="EMBL" id="NHO64448.1"/>
    </source>
</evidence>
<dbReference type="InterPro" id="IPR036400">
    <property type="entry name" value="Cyt_B5-like_heme/steroid_sf"/>
</dbReference>
<accession>A0A9E5MLG3</accession>
<sequence>MFRYFGFGSNMNMTSLRAKGLEPLAARRAVLHGWRLHFNVQHFFRHEGGVGNIERSDNPDDRVLGVLYDCPDEALEPLDAAEAYGHGYDRITVELETEADAEPVNALTYVGMPEFIDDNCLPSRRYLNIVVDGARRAGLDTSYVQDLMAQPVHQPQDYPPFSPPAGDYPLFNEGSLAQQPLYTALWGAVFDMSAARPLHEFLKGFFGGQDMTLFHLKRLDSSTSNESMDDIRQGRLNEPQRHYLNAYLNEYAREYRYVGRFSYEKN</sequence>
<dbReference type="Proteomes" id="UP000787472">
    <property type="component" value="Unassembled WGS sequence"/>
</dbReference>
<dbReference type="InterPro" id="IPR013024">
    <property type="entry name" value="GGCT-like"/>
</dbReference>
<dbReference type="Gene3D" id="3.10.120.10">
    <property type="entry name" value="Cytochrome b5-like heme/steroid binding domain"/>
    <property type="match status" value="1"/>
</dbReference>
<organism evidence="4 5">
    <name type="scientific">Pseudomaricurvus hydrocarbonicus</name>
    <dbReference type="NCBI Taxonomy" id="1470433"/>
    <lineage>
        <taxon>Bacteria</taxon>
        <taxon>Pseudomonadati</taxon>
        <taxon>Pseudomonadota</taxon>
        <taxon>Gammaproteobacteria</taxon>
        <taxon>Cellvibrionales</taxon>
        <taxon>Cellvibrionaceae</taxon>
        <taxon>Pseudomaricurvus</taxon>
    </lineage>
</organism>
<name>A0A9E5MLG3_9GAMM</name>
<dbReference type="InterPro" id="IPR036568">
    <property type="entry name" value="GGCT-like_sf"/>
</dbReference>
<evidence type="ECO:0000256" key="1">
    <source>
        <dbReference type="ARBA" id="ARBA00023239"/>
    </source>
</evidence>
<proteinExistence type="predicted"/>
<evidence type="ECO:0000313" key="5">
    <source>
        <dbReference type="Proteomes" id="UP000787472"/>
    </source>
</evidence>
<evidence type="ECO:0000256" key="2">
    <source>
        <dbReference type="PIRSR" id="PIRSR617939-1"/>
    </source>
</evidence>
<dbReference type="RefSeq" id="WP_167181514.1">
    <property type="nucleotide sequence ID" value="NZ_JAAONZ010000002.1"/>
</dbReference>
<comment type="caution">
    <text evidence="4">The sequence shown here is derived from an EMBL/GenBank/DDBJ whole genome shotgun (WGS) entry which is preliminary data.</text>
</comment>
<dbReference type="PANTHER" id="PTHR12935:SF0">
    <property type="entry name" value="GAMMA-GLUTAMYLCYCLOTRANSFERASE"/>
    <property type="match status" value="1"/>
</dbReference>